<accession>A0A135L1Q9</accession>
<evidence type="ECO:0000313" key="2">
    <source>
        <dbReference type="Proteomes" id="UP000070352"/>
    </source>
</evidence>
<organism evidence="1 2">
    <name type="scientific">Tepidibacillus decaturensis</name>
    <dbReference type="NCBI Taxonomy" id="1413211"/>
    <lineage>
        <taxon>Bacteria</taxon>
        <taxon>Bacillati</taxon>
        <taxon>Bacillota</taxon>
        <taxon>Bacilli</taxon>
        <taxon>Bacillales</taxon>
        <taxon>Bacillaceae</taxon>
        <taxon>Tepidibacillus</taxon>
    </lineage>
</organism>
<dbReference type="RefSeq" id="WP_068722764.1">
    <property type="nucleotide sequence ID" value="NZ_LSKU01000001.1"/>
</dbReference>
<name>A0A135L1Q9_9BACI</name>
<comment type="caution">
    <text evidence="1">The sequence shown here is derived from an EMBL/GenBank/DDBJ whole genome shotgun (WGS) entry which is preliminary data.</text>
</comment>
<gene>
    <name evidence="1" type="ORF">U473_01720</name>
</gene>
<dbReference type="EMBL" id="LSKU01000001">
    <property type="protein sequence ID" value="KXG42890.1"/>
    <property type="molecule type" value="Genomic_DNA"/>
</dbReference>
<proteinExistence type="predicted"/>
<sequence length="84" mass="9726">MNTQFDTLETKASYLQSDVTDIKATVQRIEESNPEDVHAMLQTINNKLDQRDADIQVLNKRVFNYRRFRSKSEFADIGFFHGGA</sequence>
<evidence type="ECO:0000313" key="1">
    <source>
        <dbReference type="EMBL" id="KXG42890.1"/>
    </source>
</evidence>
<dbReference type="AlphaFoldDB" id="A0A135L1Q9"/>
<keyword evidence="2" id="KW-1185">Reference proteome</keyword>
<dbReference type="OrthoDB" id="2680327at2"/>
<dbReference type="Proteomes" id="UP000070352">
    <property type="component" value="Unassembled WGS sequence"/>
</dbReference>
<reference evidence="1 2" key="1">
    <citation type="submission" date="2016-02" db="EMBL/GenBank/DDBJ databases">
        <title>Draft Genome for Tepidibacillus decaturensis nov. sp. Strain Z9, an Anaerobic, Moderately Thermophilic and Heterotrophic Bacterium from Deep Subsurface of the Illinois Basin, USA.</title>
        <authorList>
            <person name="Dong Y."/>
            <person name="Chang J.Y."/>
            <person name="Sanford R."/>
            <person name="Fouke B.W."/>
        </authorList>
    </citation>
    <scope>NUCLEOTIDE SEQUENCE [LARGE SCALE GENOMIC DNA]</scope>
    <source>
        <strain evidence="1 2">Z9</strain>
    </source>
</reference>
<protein>
    <submittedName>
        <fullName evidence="1">Uncharacterized protein</fullName>
    </submittedName>
</protein>